<protein>
    <submittedName>
        <fullName evidence="6">Aminotransferase class IV</fullName>
    </submittedName>
</protein>
<dbReference type="Pfam" id="PF01063">
    <property type="entry name" value="Aminotran_4"/>
    <property type="match status" value="1"/>
</dbReference>
<dbReference type="InterPro" id="IPR050571">
    <property type="entry name" value="Class-IV_PLP-Dep_Aminotrnsfr"/>
</dbReference>
<dbReference type="PROSITE" id="PS00770">
    <property type="entry name" value="AA_TRANSFER_CLASS_4"/>
    <property type="match status" value="1"/>
</dbReference>
<keyword evidence="6" id="KW-0808">Transferase</keyword>
<accession>A0ABW3S3E9</accession>
<reference evidence="7" key="1">
    <citation type="journal article" date="2019" name="Int. J. Syst. Evol. Microbiol.">
        <title>The Global Catalogue of Microorganisms (GCM) 10K type strain sequencing project: providing services to taxonomists for standard genome sequencing and annotation.</title>
        <authorList>
            <consortium name="The Broad Institute Genomics Platform"/>
            <consortium name="The Broad Institute Genome Sequencing Center for Infectious Disease"/>
            <person name="Wu L."/>
            <person name="Ma J."/>
        </authorList>
    </citation>
    <scope>NUCLEOTIDE SEQUENCE [LARGE SCALE GENOMIC DNA]</scope>
    <source>
        <strain evidence="7">CCUG 59189</strain>
    </source>
</reference>
<proteinExistence type="inferred from homology"/>
<keyword evidence="6" id="KW-0032">Aminotransferase</keyword>
<dbReference type="PANTHER" id="PTHR42743">
    <property type="entry name" value="AMINO-ACID AMINOTRANSFERASE"/>
    <property type="match status" value="1"/>
</dbReference>
<dbReference type="GO" id="GO:0008483">
    <property type="term" value="F:transaminase activity"/>
    <property type="evidence" value="ECO:0007669"/>
    <property type="project" value="UniProtKB-KW"/>
</dbReference>
<evidence type="ECO:0000256" key="4">
    <source>
        <dbReference type="RuleBase" id="RU004106"/>
    </source>
</evidence>
<evidence type="ECO:0000256" key="3">
    <source>
        <dbReference type="ARBA" id="ARBA00022898"/>
    </source>
</evidence>
<sequence>MNYIGVNGVPTPSAEAVISVMDHGFMYGMGLFETFRTYGGKTFLLERHIDRLQNSCALLGIRFDADLTRISSEITELLRLNGLDEGYIRYTVSAGEGPLGLTDSDYMKPTVIIYVKPLPEPPADLYTKGKQLWRLNTCRNTPEGEVRFKSLHYMNNILAKRELAMLEREVGNASLLGGAPREGLQLTTEGWLAEGIVSNLFFVANGKLYTPEIGTGILPGITRAVALELAGEAGLEREEGLYIWDELVLADEVFLTNSIQEIVPVTMLVEPGRGHYIVSDGRIGPVTQKLLDKYRAKGMK</sequence>
<evidence type="ECO:0000256" key="5">
    <source>
        <dbReference type="RuleBase" id="RU004516"/>
    </source>
</evidence>
<evidence type="ECO:0000256" key="1">
    <source>
        <dbReference type="ARBA" id="ARBA00001933"/>
    </source>
</evidence>
<dbReference type="InterPro" id="IPR036038">
    <property type="entry name" value="Aminotransferase-like"/>
</dbReference>
<dbReference type="PANTHER" id="PTHR42743:SF11">
    <property type="entry name" value="AMINODEOXYCHORISMATE LYASE"/>
    <property type="match status" value="1"/>
</dbReference>
<dbReference type="InterPro" id="IPR043131">
    <property type="entry name" value="BCAT-like_N"/>
</dbReference>
<comment type="cofactor">
    <cofactor evidence="1 5">
        <name>pyridoxal 5'-phosphate</name>
        <dbReference type="ChEBI" id="CHEBI:597326"/>
    </cofactor>
</comment>
<gene>
    <name evidence="6" type="ORF">ACFQ3W_23890</name>
</gene>
<dbReference type="RefSeq" id="WP_379321740.1">
    <property type="nucleotide sequence ID" value="NZ_JBHTLM010000028.1"/>
</dbReference>
<evidence type="ECO:0000313" key="6">
    <source>
        <dbReference type="EMBL" id="MFD1179317.1"/>
    </source>
</evidence>
<name>A0ABW3S3E9_9BACL</name>
<keyword evidence="7" id="KW-1185">Reference proteome</keyword>
<evidence type="ECO:0000256" key="2">
    <source>
        <dbReference type="ARBA" id="ARBA00009320"/>
    </source>
</evidence>
<keyword evidence="3 5" id="KW-0663">Pyridoxal phosphate</keyword>
<dbReference type="Gene3D" id="3.20.10.10">
    <property type="entry name" value="D-amino Acid Aminotransferase, subunit A, domain 2"/>
    <property type="match status" value="1"/>
</dbReference>
<organism evidence="6 7">
    <name type="scientific">Paenibacillus puldeungensis</name>
    <dbReference type="NCBI Taxonomy" id="696536"/>
    <lineage>
        <taxon>Bacteria</taxon>
        <taxon>Bacillati</taxon>
        <taxon>Bacillota</taxon>
        <taxon>Bacilli</taxon>
        <taxon>Bacillales</taxon>
        <taxon>Paenibacillaceae</taxon>
        <taxon>Paenibacillus</taxon>
    </lineage>
</organism>
<dbReference type="CDD" id="cd00449">
    <property type="entry name" value="PLPDE_IV"/>
    <property type="match status" value="1"/>
</dbReference>
<dbReference type="InterPro" id="IPR001544">
    <property type="entry name" value="Aminotrans_IV"/>
</dbReference>
<dbReference type="InterPro" id="IPR018300">
    <property type="entry name" value="Aminotrans_IV_CS"/>
</dbReference>
<dbReference type="EMBL" id="JBHTLM010000028">
    <property type="protein sequence ID" value="MFD1179317.1"/>
    <property type="molecule type" value="Genomic_DNA"/>
</dbReference>
<dbReference type="Gene3D" id="3.30.470.10">
    <property type="match status" value="1"/>
</dbReference>
<dbReference type="SUPFAM" id="SSF56752">
    <property type="entry name" value="D-aminoacid aminotransferase-like PLP-dependent enzymes"/>
    <property type="match status" value="1"/>
</dbReference>
<dbReference type="InterPro" id="IPR043132">
    <property type="entry name" value="BCAT-like_C"/>
</dbReference>
<evidence type="ECO:0000313" key="7">
    <source>
        <dbReference type="Proteomes" id="UP001597262"/>
    </source>
</evidence>
<dbReference type="Proteomes" id="UP001597262">
    <property type="component" value="Unassembled WGS sequence"/>
</dbReference>
<comment type="caution">
    <text evidence="6">The sequence shown here is derived from an EMBL/GenBank/DDBJ whole genome shotgun (WGS) entry which is preliminary data.</text>
</comment>
<comment type="similarity">
    <text evidence="2 4">Belongs to the class-IV pyridoxal-phosphate-dependent aminotransferase family.</text>
</comment>